<keyword evidence="1" id="KW-0479">Metal-binding</keyword>
<dbReference type="Proteomes" id="UP001456524">
    <property type="component" value="Unassembled WGS sequence"/>
</dbReference>
<feature type="domain" description="EngB-type G" evidence="6">
    <location>
        <begin position="21"/>
        <end position="218"/>
    </location>
</feature>
<dbReference type="PRINTS" id="PR00326">
    <property type="entry name" value="GTP1OBG"/>
</dbReference>
<dbReference type="Gene3D" id="3.40.50.300">
    <property type="entry name" value="P-loop containing nucleotide triphosphate hydrolases"/>
    <property type="match status" value="1"/>
</dbReference>
<dbReference type="PANTHER" id="PTHR46498">
    <property type="entry name" value="GTP-BINDING PROTEIN 8"/>
    <property type="match status" value="1"/>
</dbReference>
<dbReference type="InterPro" id="IPR052279">
    <property type="entry name" value="EngB_GTPase"/>
</dbReference>
<dbReference type="Pfam" id="PF01926">
    <property type="entry name" value="MMR_HSR1"/>
    <property type="match status" value="1"/>
</dbReference>
<dbReference type="SUPFAM" id="SSF52540">
    <property type="entry name" value="P-loop containing nucleoside triphosphate hydrolases"/>
    <property type="match status" value="1"/>
</dbReference>
<evidence type="ECO:0000256" key="1">
    <source>
        <dbReference type="ARBA" id="ARBA00022723"/>
    </source>
</evidence>
<keyword evidence="2" id="KW-0547">Nucleotide-binding</keyword>
<sequence length="282" mass="31650">MNTIPKFAFSCSHFAEFPKSDVPEFAFIGRSNVGKSSLLNALFYAHSYNKQHEKELARVGARAGLTKLMNVFLAGDIDGGTEIKQHNGKKRTERWIRPGRGIAIVDMPGYGFGSHNSQGEEIIKYLSRRTQLRRTFVLVNGEHGPTNLDLEMFKILAQAGISYQIVLTKTDKCLSPGNDSASVTRIKYGLELLQRTKSQLDEIVKPPLRDVLCVSAEKSLNCEGRFKHDMIGTNALRLAMLQAASMAREEPLRLPIAKIDPKESMRKKERKSPAENRGKRFE</sequence>
<dbReference type="InterPro" id="IPR027417">
    <property type="entry name" value="P-loop_NTPase"/>
</dbReference>
<evidence type="ECO:0000259" key="6">
    <source>
        <dbReference type="PROSITE" id="PS51706"/>
    </source>
</evidence>
<reference evidence="7 8" key="1">
    <citation type="journal article" date="2022" name="G3 (Bethesda)">
        <title>Enemy or ally: a genomic approach to elucidate the lifestyle of Phyllosticta citrichinaensis.</title>
        <authorList>
            <person name="Buijs V.A."/>
            <person name="Groenewald J.Z."/>
            <person name="Haridas S."/>
            <person name="LaButti K.M."/>
            <person name="Lipzen A."/>
            <person name="Martin F.M."/>
            <person name="Barry K."/>
            <person name="Grigoriev I.V."/>
            <person name="Crous P.W."/>
            <person name="Seidl M.F."/>
        </authorList>
    </citation>
    <scope>NUCLEOTIDE SEQUENCE [LARGE SCALE GENOMIC DNA]</scope>
    <source>
        <strain evidence="7 8">CBS 129764</strain>
    </source>
</reference>
<protein>
    <submittedName>
        <fullName evidence="7">P-loop containing nucleoside triphosphate hydrolase protein</fullName>
    </submittedName>
</protein>
<comment type="caution">
    <text evidence="7">The sequence shown here is derived from an EMBL/GenBank/DDBJ whole genome shotgun (WGS) entry which is preliminary data.</text>
</comment>
<keyword evidence="3" id="KW-0460">Magnesium</keyword>
<name>A0ABR1XZR2_9PEZI</name>
<feature type="region of interest" description="Disordered" evidence="5">
    <location>
        <begin position="257"/>
        <end position="282"/>
    </location>
</feature>
<evidence type="ECO:0000313" key="8">
    <source>
        <dbReference type="Proteomes" id="UP001456524"/>
    </source>
</evidence>
<keyword evidence="4" id="KW-0342">GTP-binding</keyword>
<dbReference type="GO" id="GO:0016787">
    <property type="term" value="F:hydrolase activity"/>
    <property type="evidence" value="ECO:0007669"/>
    <property type="project" value="UniProtKB-KW"/>
</dbReference>
<keyword evidence="8" id="KW-1185">Reference proteome</keyword>
<evidence type="ECO:0000256" key="3">
    <source>
        <dbReference type="ARBA" id="ARBA00022842"/>
    </source>
</evidence>
<dbReference type="EMBL" id="JBBWUH010000003">
    <property type="protein sequence ID" value="KAK8173783.1"/>
    <property type="molecule type" value="Genomic_DNA"/>
</dbReference>
<accession>A0ABR1XZR2</accession>
<feature type="compositionally biased region" description="Basic and acidic residues" evidence="5">
    <location>
        <begin position="259"/>
        <end position="282"/>
    </location>
</feature>
<evidence type="ECO:0000256" key="2">
    <source>
        <dbReference type="ARBA" id="ARBA00022741"/>
    </source>
</evidence>
<proteinExistence type="predicted"/>
<evidence type="ECO:0000256" key="5">
    <source>
        <dbReference type="SAM" id="MobiDB-lite"/>
    </source>
</evidence>
<keyword evidence="7" id="KW-0378">Hydrolase</keyword>
<dbReference type="InterPro" id="IPR030393">
    <property type="entry name" value="G_ENGB_dom"/>
</dbReference>
<dbReference type="CDD" id="cd01876">
    <property type="entry name" value="YihA_EngB"/>
    <property type="match status" value="1"/>
</dbReference>
<evidence type="ECO:0000313" key="7">
    <source>
        <dbReference type="EMBL" id="KAK8173783.1"/>
    </source>
</evidence>
<organism evidence="7 8">
    <name type="scientific">Phyllosticta citrichinensis</name>
    <dbReference type="NCBI Taxonomy" id="1130410"/>
    <lineage>
        <taxon>Eukaryota</taxon>
        <taxon>Fungi</taxon>
        <taxon>Dikarya</taxon>
        <taxon>Ascomycota</taxon>
        <taxon>Pezizomycotina</taxon>
        <taxon>Dothideomycetes</taxon>
        <taxon>Dothideomycetes incertae sedis</taxon>
        <taxon>Botryosphaeriales</taxon>
        <taxon>Phyllostictaceae</taxon>
        <taxon>Phyllosticta</taxon>
    </lineage>
</organism>
<dbReference type="InterPro" id="IPR006073">
    <property type="entry name" value="GTP-bd"/>
</dbReference>
<evidence type="ECO:0000256" key="4">
    <source>
        <dbReference type="ARBA" id="ARBA00023134"/>
    </source>
</evidence>
<gene>
    <name evidence="7" type="ORF">IWX90DRAFT_484707</name>
</gene>
<dbReference type="PROSITE" id="PS51706">
    <property type="entry name" value="G_ENGB"/>
    <property type="match status" value="1"/>
</dbReference>
<dbReference type="PANTHER" id="PTHR46498:SF1">
    <property type="entry name" value="GTP-BINDING PROTEIN 8"/>
    <property type="match status" value="1"/>
</dbReference>